<organism evidence="2 3">
    <name type="scientific">Actinomadura namibiensis</name>
    <dbReference type="NCBI Taxonomy" id="182080"/>
    <lineage>
        <taxon>Bacteria</taxon>
        <taxon>Bacillati</taxon>
        <taxon>Actinomycetota</taxon>
        <taxon>Actinomycetes</taxon>
        <taxon>Streptosporangiales</taxon>
        <taxon>Thermomonosporaceae</taxon>
        <taxon>Actinomadura</taxon>
    </lineage>
</organism>
<keyword evidence="3" id="KW-1185">Reference proteome</keyword>
<dbReference type="AlphaFoldDB" id="A0A7W3LU16"/>
<sequence>MTYYEDLSVYEYFDEEDVISTETGGYIVVRPTYTRLNVGWLSDEQPFPRGTPPDGLLPALRWLTEGQGVNLTRGWHWCELCAPKGEEVTGNGEIRVPGAPGVVYAAPVMITHYVAEHGYLPPAEFVTALLAYHGTGDDPALPSWVPADAERIL</sequence>
<dbReference type="Proteomes" id="UP000572680">
    <property type="component" value="Unassembled WGS sequence"/>
</dbReference>
<feature type="domain" description="DUF7919" evidence="1">
    <location>
        <begin position="2"/>
        <end position="129"/>
    </location>
</feature>
<name>A0A7W3LU16_ACTNM</name>
<accession>A0A7W3LU16</accession>
<gene>
    <name evidence="2" type="ORF">HNR61_005947</name>
</gene>
<dbReference type="EMBL" id="JACJIA010000008">
    <property type="protein sequence ID" value="MBA8954293.1"/>
    <property type="molecule type" value="Genomic_DNA"/>
</dbReference>
<proteinExistence type="predicted"/>
<dbReference type="RefSeq" id="WP_182846381.1">
    <property type="nucleotide sequence ID" value="NZ_BAAALP010000023.1"/>
</dbReference>
<evidence type="ECO:0000313" key="3">
    <source>
        <dbReference type="Proteomes" id="UP000572680"/>
    </source>
</evidence>
<evidence type="ECO:0000259" key="1">
    <source>
        <dbReference type="Pfam" id="PF25535"/>
    </source>
</evidence>
<dbReference type="InterPro" id="IPR057679">
    <property type="entry name" value="DUF7919"/>
</dbReference>
<protein>
    <recommendedName>
        <fullName evidence="1">DUF7919 domain-containing protein</fullName>
    </recommendedName>
</protein>
<dbReference type="Pfam" id="PF25535">
    <property type="entry name" value="DUF7919"/>
    <property type="match status" value="1"/>
</dbReference>
<comment type="caution">
    <text evidence="2">The sequence shown here is derived from an EMBL/GenBank/DDBJ whole genome shotgun (WGS) entry which is preliminary data.</text>
</comment>
<evidence type="ECO:0000313" key="2">
    <source>
        <dbReference type="EMBL" id="MBA8954293.1"/>
    </source>
</evidence>
<reference evidence="2 3" key="1">
    <citation type="submission" date="2020-08" db="EMBL/GenBank/DDBJ databases">
        <title>Genomic Encyclopedia of Type Strains, Phase IV (KMG-IV): sequencing the most valuable type-strain genomes for metagenomic binning, comparative biology and taxonomic classification.</title>
        <authorList>
            <person name="Goeker M."/>
        </authorList>
    </citation>
    <scope>NUCLEOTIDE SEQUENCE [LARGE SCALE GENOMIC DNA]</scope>
    <source>
        <strain evidence="2 3">DSM 44197</strain>
    </source>
</reference>